<accession>A0A0N0BGP1</accession>
<dbReference type="SMART" id="SM00705">
    <property type="entry name" value="THEG"/>
    <property type="match status" value="3"/>
</dbReference>
<feature type="compositionally biased region" description="Basic residues" evidence="1">
    <location>
        <begin position="166"/>
        <end position="199"/>
    </location>
</feature>
<reference evidence="2 3" key="1">
    <citation type="submission" date="2015-07" db="EMBL/GenBank/DDBJ databases">
        <title>The genome of Melipona quadrifasciata.</title>
        <authorList>
            <person name="Pan H."/>
            <person name="Kapheim K."/>
        </authorList>
    </citation>
    <scope>NUCLEOTIDE SEQUENCE [LARGE SCALE GENOMIC DNA]</scope>
    <source>
        <strain evidence="2">0111107301</strain>
        <tissue evidence="2">Whole body</tissue>
    </source>
</reference>
<feature type="compositionally biased region" description="Polar residues" evidence="1">
    <location>
        <begin position="33"/>
        <end position="53"/>
    </location>
</feature>
<evidence type="ECO:0000313" key="3">
    <source>
        <dbReference type="Proteomes" id="UP000053105"/>
    </source>
</evidence>
<feature type="compositionally biased region" description="Basic residues" evidence="1">
    <location>
        <begin position="209"/>
        <end position="218"/>
    </location>
</feature>
<dbReference type="Proteomes" id="UP000053105">
    <property type="component" value="Unassembled WGS sequence"/>
</dbReference>
<dbReference type="AlphaFoldDB" id="A0A0N0BGP1"/>
<name>A0A0N0BGP1_9HYME</name>
<dbReference type="InterPro" id="IPR006623">
    <property type="entry name" value="THEG"/>
</dbReference>
<feature type="region of interest" description="Disordered" evidence="1">
    <location>
        <begin position="32"/>
        <end position="59"/>
    </location>
</feature>
<gene>
    <name evidence="2" type="ORF">WN51_14340</name>
</gene>
<sequence>MATFLTTRHWESDELFSCFGNTFANKVTKLEENPNSENSVPVSDQQSENISRKQSMKRKATNVSSKLKAIRAYNNIFLEPSHVKASALLYEITDRTNQLAQPRIRNTEEKLQMRPNPLQIPKASPRIIELSKPRVSYQYPHKQIGYVAPSALMAVATQRIIELSKPKKKRKLKMPNKRKSKLHKEKSRSYVKRGKKKSDHKCSSLLRDRKVRSKKKQLRTSNSDRTIIMIGLKIKDERKARRHS</sequence>
<organism evidence="2 3">
    <name type="scientific">Melipona quadrifasciata</name>
    <dbReference type="NCBI Taxonomy" id="166423"/>
    <lineage>
        <taxon>Eukaryota</taxon>
        <taxon>Metazoa</taxon>
        <taxon>Ecdysozoa</taxon>
        <taxon>Arthropoda</taxon>
        <taxon>Hexapoda</taxon>
        <taxon>Insecta</taxon>
        <taxon>Pterygota</taxon>
        <taxon>Neoptera</taxon>
        <taxon>Endopterygota</taxon>
        <taxon>Hymenoptera</taxon>
        <taxon>Apocrita</taxon>
        <taxon>Aculeata</taxon>
        <taxon>Apoidea</taxon>
        <taxon>Anthophila</taxon>
        <taxon>Apidae</taxon>
        <taxon>Melipona</taxon>
    </lineage>
</organism>
<dbReference type="EMBL" id="KQ435778">
    <property type="protein sequence ID" value="KOX74848.1"/>
    <property type="molecule type" value="Genomic_DNA"/>
</dbReference>
<dbReference type="Pfam" id="PF14912">
    <property type="entry name" value="THEG"/>
    <property type="match status" value="2"/>
</dbReference>
<protein>
    <submittedName>
        <fullName evidence="2">Uncharacterized protein</fullName>
    </submittedName>
</protein>
<keyword evidence="3" id="KW-1185">Reference proteome</keyword>
<evidence type="ECO:0000313" key="2">
    <source>
        <dbReference type="EMBL" id="KOX74848.1"/>
    </source>
</evidence>
<evidence type="ECO:0000256" key="1">
    <source>
        <dbReference type="SAM" id="MobiDB-lite"/>
    </source>
</evidence>
<dbReference type="OrthoDB" id="25466at2759"/>
<proteinExistence type="predicted"/>
<feature type="region of interest" description="Disordered" evidence="1">
    <location>
        <begin position="166"/>
        <end position="224"/>
    </location>
</feature>